<dbReference type="InterPro" id="IPR010998">
    <property type="entry name" value="Integrase_recombinase_N"/>
</dbReference>
<gene>
    <name evidence="2" type="ORF">CY34DRAFT_97878</name>
</gene>
<evidence type="ECO:0000313" key="2">
    <source>
        <dbReference type="EMBL" id="KIK34502.1"/>
    </source>
</evidence>
<dbReference type="STRING" id="930992.A0A0D0AJV0"/>
<proteinExistence type="predicted"/>
<reference evidence="3" key="2">
    <citation type="submission" date="2015-01" db="EMBL/GenBank/DDBJ databases">
        <title>Evolutionary Origins and Diversification of the Mycorrhizal Mutualists.</title>
        <authorList>
            <consortium name="DOE Joint Genome Institute"/>
            <consortium name="Mycorrhizal Genomics Consortium"/>
            <person name="Kohler A."/>
            <person name="Kuo A."/>
            <person name="Nagy L.G."/>
            <person name="Floudas D."/>
            <person name="Copeland A."/>
            <person name="Barry K.W."/>
            <person name="Cichocki N."/>
            <person name="Veneault-Fourrey C."/>
            <person name="LaButti K."/>
            <person name="Lindquist E.A."/>
            <person name="Lipzen A."/>
            <person name="Lundell T."/>
            <person name="Morin E."/>
            <person name="Murat C."/>
            <person name="Riley R."/>
            <person name="Ohm R."/>
            <person name="Sun H."/>
            <person name="Tunlid A."/>
            <person name="Henrissat B."/>
            <person name="Grigoriev I.V."/>
            <person name="Hibbett D.S."/>
            <person name="Martin F."/>
        </authorList>
    </citation>
    <scope>NUCLEOTIDE SEQUENCE [LARGE SCALE GENOMIC DNA]</scope>
    <source>
        <strain evidence="3">UH-Slu-Lm8-n1</strain>
    </source>
</reference>
<keyword evidence="3" id="KW-1185">Reference proteome</keyword>
<name>A0A0D0AJV0_9AGAM</name>
<feature type="non-terminal residue" evidence="2">
    <location>
        <position position="1"/>
    </location>
</feature>
<dbReference type="EMBL" id="KN835744">
    <property type="protein sequence ID" value="KIK34502.1"/>
    <property type="molecule type" value="Genomic_DNA"/>
</dbReference>
<dbReference type="AlphaFoldDB" id="A0A0D0AJV0"/>
<dbReference type="HOGENOM" id="CLU_003292_7_3_1"/>
<dbReference type="InParanoid" id="A0A0D0AJV0"/>
<dbReference type="Proteomes" id="UP000054485">
    <property type="component" value="Unassembled WGS sequence"/>
</dbReference>
<evidence type="ECO:0000313" key="3">
    <source>
        <dbReference type="Proteomes" id="UP000054485"/>
    </source>
</evidence>
<evidence type="ECO:0000256" key="1">
    <source>
        <dbReference type="ARBA" id="ARBA00023125"/>
    </source>
</evidence>
<dbReference type="SUPFAM" id="SSF47823">
    <property type="entry name" value="lambda integrase-like, N-terminal domain"/>
    <property type="match status" value="1"/>
</dbReference>
<dbReference type="GO" id="GO:0003677">
    <property type="term" value="F:DNA binding"/>
    <property type="evidence" value="ECO:0007669"/>
    <property type="project" value="UniProtKB-KW"/>
</dbReference>
<keyword evidence="1" id="KW-0238">DNA-binding</keyword>
<sequence>YPPDLNPLPSTLRPHYPAKQRLHLWLPLMSQSKPNFLSTEDMMCIQDAMCLACAESTHKSYGSGLLVFHVYCDSRSIPELDRAPASSILISAFITFTAGSYSGKTVANYVFGVRVWHILHGIKWSLDDVQIDNLLKAAENMTPSTSKRKKHHPYTINFICSL</sequence>
<reference evidence="2 3" key="1">
    <citation type="submission" date="2014-04" db="EMBL/GenBank/DDBJ databases">
        <authorList>
            <consortium name="DOE Joint Genome Institute"/>
            <person name="Kuo A."/>
            <person name="Ruytinx J."/>
            <person name="Rineau F."/>
            <person name="Colpaert J."/>
            <person name="Kohler A."/>
            <person name="Nagy L.G."/>
            <person name="Floudas D."/>
            <person name="Copeland A."/>
            <person name="Barry K.W."/>
            <person name="Cichocki N."/>
            <person name="Veneault-Fourrey C."/>
            <person name="LaButti K."/>
            <person name="Lindquist E.A."/>
            <person name="Lipzen A."/>
            <person name="Lundell T."/>
            <person name="Morin E."/>
            <person name="Murat C."/>
            <person name="Sun H."/>
            <person name="Tunlid A."/>
            <person name="Henrissat B."/>
            <person name="Grigoriev I.V."/>
            <person name="Hibbett D.S."/>
            <person name="Martin F."/>
            <person name="Nordberg H.P."/>
            <person name="Cantor M.N."/>
            <person name="Hua S.X."/>
        </authorList>
    </citation>
    <scope>NUCLEOTIDE SEQUENCE [LARGE SCALE GENOMIC DNA]</scope>
    <source>
        <strain evidence="2 3">UH-Slu-Lm8-n1</strain>
    </source>
</reference>
<accession>A0A0D0AJV0</accession>
<organism evidence="2 3">
    <name type="scientific">Suillus luteus UH-Slu-Lm8-n1</name>
    <dbReference type="NCBI Taxonomy" id="930992"/>
    <lineage>
        <taxon>Eukaryota</taxon>
        <taxon>Fungi</taxon>
        <taxon>Dikarya</taxon>
        <taxon>Basidiomycota</taxon>
        <taxon>Agaricomycotina</taxon>
        <taxon>Agaricomycetes</taxon>
        <taxon>Agaricomycetidae</taxon>
        <taxon>Boletales</taxon>
        <taxon>Suillineae</taxon>
        <taxon>Suillaceae</taxon>
        <taxon>Suillus</taxon>
    </lineage>
</organism>
<dbReference type="OrthoDB" id="2664079at2759"/>
<dbReference type="Gene3D" id="1.10.150.130">
    <property type="match status" value="1"/>
</dbReference>
<protein>
    <submittedName>
        <fullName evidence="2">Uncharacterized protein</fullName>
    </submittedName>
</protein>